<evidence type="ECO:0000256" key="7">
    <source>
        <dbReference type="ARBA" id="ARBA00023177"/>
    </source>
</evidence>
<sequence>MKKIVFLMLILVSFLSFSNTADLVQTNLNWTWTLIGGILVFFMQAGFAMVETGFTRAKNSGNIIMKNTMDFCIGILTYWAIGFAFMFGTGGGFLGWGNFFGGGLDGWNWTFFIFQGMFSATAATIVSGAIAERAKFTTYLIITFFISAFIYPVYGHWAWAGLYGQSTGWLENLGFIDFAGSAVVHSIGGWVSLAGAMILGPRIGRYTNKTVNAIPGHSLTLGALGVFILWFAWYGFNCGSTTTGTYEIGLIAVNTALAPAAAALSALAFSYKLYKTFDIGLVLNGILAGLVGVTAGCASIEPWAAVVIGLTSGIIVIASIRLLDRFEIDDPVGAISVHGVCGAWGTICAGIFYAESLFDPKIIGIQVLGAAAAFQFAFLMGCFIFTVLKHTLGIRVSIQEEIRGLDLSEHEARSYPEFQERI</sequence>
<evidence type="ECO:0000256" key="6">
    <source>
        <dbReference type="ARBA" id="ARBA00023136"/>
    </source>
</evidence>
<keyword evidence="9" id="KW-0732">Signal</keyword>
<dbReference type="Proteomes" id="UP000000845">
    <property type="component" value="Chromosome"/>
</dbReference>
<feature type="transmembrane region" description="Helical" evidence="8">
    <location>
        <begin position="335"/>
        <end position="353"/>
    </location>
</feature>
<dbReference type="STRING" id="526218.Sterm_0565"/>
<dbReference type="eggNOG" id="COG0004">
    <property type="taxonomic scope" value="Bacteria"/>
</dbReference>
<evidence type="ECO:0000256" key="3">
    <source>
        <dbReference type="ARBA" id="ARBA00022448"/>
    </source>
</evidence>
<gene>
    <name evidence="11" type="ordered locus">Sterm_0565</name>
</gene>
<name>D1ANW4_SEBTE</name>
<feature type="transmembrane region" description="Helical" evidence="8">
    <location>
        <begin position="248"/>
        <end position="269"/>
    </location>
</feature>
<dbReference type="Gene3D" id="1.10.3430.10">
    <property type="entry name" value="Ammonium transporter AmtB like domains"/>
    <property type="match status" value="1"/>
</dbReference>
<dbReference type="HOGENOM" id="CLU_000445_33_1_0"/>
<dbReference type="GO" id="GO:0005886">
    <property type="term" value="C:plasma membrane"/>
    <property type="evidence" value="ECO:0007669"/>
    <property type="project" value="UniProtKB-SubCell"/>
</dbReference>
<dbReference type="PANTHER" id="PTHR11730">
    <property type="entry name" value="AMMONIUM TRANSPORTER"/>
    <property type="match status" value="1"/>
</dbReference>
<reference evidence="11 12" key="2">
    <citation type="journal article" date="2010" name="Stand. Genomic Sci.">
        <title>Complete genome sequence of Sebaldella termitidis type strain (NCTC 11300).</title>
        <authorList>
            <person name="Harmon-Smith M."/>
            <person name="Celia L."/>
            <person name="Chertkov O."/>
            <person name="Lapidus A."/>
            <person name="Copeland A."/>
            <person name="Glavina Del Rio T."/>
            <person name="Nolan M."/>
            <person name="Lucas S."/>
            <person name="Tice H."/>
            <person name="Cheng J.F."/>
            <person name="Han C."/>
            <person name="Detter J.C."/>
            <person name="Bruce D."/>
            <person name="Goodwin L."/>
            <person name="Pitluck S."/>
            <person name="Pati A."/>
            <person name="Liolios K."/>
            <person name="Ivanova N."/>
            <person name="Mavromatis K."/>
            <person name="Mikhailova N."/>
            <person name="Chen A."/>
            <person name="Palaniappan K."/>
            <person name="Land M."/>
            <person name="Hauser L."/>
            <person name="Chang Y.J."/>
            <person name="Jeffries C.D."/>
            <person name="Brettin T."/>
            <person name="Goker M."/>
            <person name="Beck B."/>
            <person name="Bristow J."/>
            <person name="Eisen J.A."/>
            <person name="Markowitz V."/>
            <person name="Hugenholtz P."/>
            <person name="Kyrpides N.C."/>
            <person name="Klenk H.P."/>
            <person name="Chen F."/>
        </authorList>
    </citation>
    <scope>NUCLEOTIDE SEQUENCE [LARGE SCALE GENOMIC DNA]</scope>
    <source>
        <strain evidence="12">ATCC 33386 / NCTC 11300</strain>
    </source>
</reference>
<dbReference type="GO" id="GO:0097272">
    <property type="term" value="P:ammonium homeostasis"/>
    <property type="evidence" value="ECO:0007669"/>
    <property type="project" value="TreeGrafter"/>
</dbReference>
<dbReference type="RefSeq" id="WP_012860034.1">
    <property type="nucleotide sequence ID" value="NC_013517.1"/>
</dbReference>
<feature type="transmembrane region" description="Helical" evidence="8">
    <location>
        <begin position="365"/>
        <end position="388"/>
    </location>
</feature>
<keyword evidence="3 8" id="KW-0813">Transport</keyword>
<dbReference type="GO" id="GO:0008519">
    <property type="term" value="F:ammonium channel activity"/>
    <property type="evidence" value="ECO:0007669"/>
    <property type="project" value="InterPro"/>
</dbReference>
<dbReference type="PROSITE" id="PS01219">
    <property type="entry name" value="AMMONIUM_TRANSP"/>
    <property type="match status" value="1"/>
</dbReference>
<evidence type="ECO:0000256" key="1">
    <source>
        <dbReference type="ARBA" id="ARBA00004141"/>
    </source>
</evidence>
<feature type="transmembrane region" description="Helical" evidence="8">
    <location>
        <begin position="138"/>
        <end position="159"/>
    </location>
</feature>
<feature type="chain" id="PRO_5003020333" description="Ammonium transporter" evidence="9">
    <location>
        <begin position="22"/>
        <end position="422"/>
    </location>
</feature>
<comment type="subcellular location">
    <subcellularLocation>
        <location evidence="8">Cell membrane</location>
        <topology evidence="8">Multi-pass membrane protein</topology>
    </subcellularLocation>
    <subcellularLocation>
        <location evidence="1">Membrane</location>
        <topology evidence="1">Multi-pass membrane protein</topology>
    </subcellularLocation>
</comment>
<protein>
    <recommendedName>
        <fullName evidence="8">Ammonium transporter</fullName>
    </recommendedName>
</protein>
<dbReference type="Pfam" id="PF00909">
    <property type="entry name" value="Ammonium_transp"/>
    <property type="match status" value="1"/>
</dbReference>
<evidence type="ECO:0000256" key="9">
    <source>
        <dbReference type="SAM" id="SignalP"/>
    </source>
</evidence>
<keyword evidence="6 8" id="KW-0472">Membrane</keyword>
<keyword evidence="4 8" id="KW-0812">Transmembrane</keyword>
<comment type="similarity">
    <text evidence="2 8">Belongs to the ammonia transporter channel (TC 1.A.11.2) family.</text>
</comment>
<evidence type="ECO:0000259" key="10">
    <source>
        <dbReference type="Pfam" id="PF00909"/>
    </source>
</evidence>
<evidence type="ECO:0000256" key="2">
    <source>
        <dbReference type="ARBA" id="ARBA00005887"/>
    </source>
</evidence>
<dbReference type="InterPro" id="IPR018047">
    <property type="entry name" value="Ammonium_transpt_CS"/>
</dbReference>
<feature type="transmembrane region" description="Helical" evidence="8">
    <location>
        <begin position="276"/>
        <end position="296"/>
    </location>
</feature>
<dbReference type="AlphaFoldDB" id="D1ANW4"/>
<dbReference type="NCBIfam" id="TIGR00836">
    <property type="entry name" value="amt"/>
    <property type="match status" value="1"/>
</dbReference>
<feature type="transmembrane region" description="Helical" evidence="8">
    <location>
        <begin position="219"/>
        <end position="236"/>
    </location>
</feature>
<keyword evidence="7 8" id="KW-0924">Ammonia transport</keyword>
<keyword evidence="12" id="KW-1185">Reference proteome</keyword>
<feature type="transmembrane region" description="Helical" evidence="8">
    <location>
        <begin position="71"/>
        <end position="97"/>
    </location>
</feature>
<feature type="transmembrane region" description="Helical" evidence="8">
    <location>
        <begin position="179"/>
        <end position="199"/>
    </location>
</feature>
<dbReference type="PANTHER" id="PTHR11730:SF6">
    <property type="entry name" value="AMMONIUM TRANSPORTER"/>
    <property type="match status" value="1"/>
</dbReference>
<feature type="transmembrane region" description="Helical" evidence="8">
    <location>
        <begin position="109"/>
        <end position="131"/>
    </location>
</feature>
<evidence type="ECO:0000256" key="4">
    <source>
        <dbReference type="ARBA" id="ARBA00022692"/>
    </source>
</evidence>
<feature type="domain" description="Ammonium transporter AmtB-like" evidence="10">
    <location>
        <begin position="32"/>
        <end position="415"/>
    </location>
</feature>
<evidence type="ECO:0000313" key="11">
    <source>
        <dbReference type="EMBL" id="ACZ07438.1"/>
    </source>
</evidence>
<dbReference type="SUPFAM" id="SSF111352">
    <property type="entry name" value="Ammonium transporter"/>
    <property type="match status" value="1"/>
</dbReference>
<reference evidence="12" key="1">
    <citation type="submission" date="2009-09" db="EMBL/GenBank/DDBJ databases">
        <title>The complete chromosome of Sebaldella termitidis ATCC 33386.</title>
        <authorList>
            <consortium name="US DOE Joint Genome Institute (JGI-PGF)"/>
            <person name="Lucas S."/>
            <person name="Copeland A."/>
            <person name="Lapidus A."/>
            <person name="Glavina del Rio T."/>
            <person name="Dalin E."/>
            <person name="Tice H."/>
            <person name="Bruce D."/>
            <person name="Goodwin L."/>
            <person name="Pitluck S."/>
            <person name="Kyrpides N."/>
            <person name="Mavromatis K."/>
            <person name="Ivanova N."/>
            <person name="Mikhailova N."/>
            <person name="Sims D."/>
            <person name="Meincke L."/>
            <person name="Brettin T."/>
            <person name="Detter J.C."/>
            <person name="Han C."/>
            <person name="Larimer F."/>
            <person name="Land M."/>
            <person name="Hauser L."/>
            <person name="Markowitz V."/>
            <person name="Cheng J.F."/>
            <person name="Hugenholtz P."/>
            <person name="Woyke T."/>
            <person name="Wu D."/>
            <person name="Eisen J.A."/>
        </authorList>
    </citation>
    <scope>NUCLEOTIDE SEQUENCE [LARGE SCALE GENOMIC DNA]</scope>
    <source>
        <strain evidence="12">ATCC 33386 / NCTC 11300</strain>
    </source>
</reference>
<proteinExistence type="inferred from homology"/>
<accession>D1ANW4</accession>
<dbReference type="EMBL" id="CP001739">
    <property type="protein sequence ID" value="ACZ07438.1"/>
    <property type="molecule type" value="Genomic_DNA"/>
</dbReference>
<dbReference type="KEGG" id="str:Sterm_0565"/>
<evidence type="ECO:0000256" key="8">
    <source>
        <dbReference type="RuleBase" id="RU362002"/>
    </source>
</evidence>
<dbReference type="InterPro" id="IPR029020">
    <property type="entry name" value="Ammonium/urea_transptr"/>
</dbReference>
<feature type="signal peptide" evidence="9">
    <location>
        <begin position="1"/>
        <end position="21"/>
    </location>
</feature>
<feature type="transmembrane region" description="Helical" evidence="8">
    <location>
        <begin position="30"/>
        <end position="50"/>
    </location>
</feature>
<evidence type="ECO:0000313" key="12">
    <source>
        <dbReference type="Proteomes" id="UP000000845"/>
    </source>
</evidence>
<keyword evidence="5 8" id="KW-1133">Transmembrane helix</keyword>
<dbReference type="InterPro" id="IPR024041">
    <property type="entry name" value="NH4_transpt_AmtB-like_dom"/>
</dbReference>
<feature type="transmembrane region" description="Helical" evidence="8">
    <location>
        <begin position="302"/>
        <end position="323"/>
    </location>
</feature>
<organism evidence="11 12">
    <name type="scientific">Sebaldella termitidis (strain ATCC 33386 / NCTC 11300)</name>
    <dbReference type="NCBI Taxonomy" id="526218"/>
    <lineage>
        <taxon>Bacteria</taxon>
        <taxon>Fusobacteriati</taxon>
        <taxon>Fusobacteriota</taxon>
        <taxon>Fusobacteriia</taxon>
        <taxon>Fusobacteriales</taxon>
        <taxon>Leptotrichiaceae</taxon>
        <taxon>Sebaldella</taxon>
    </lineage>
</organism>
<dbReference type="InterPro" id="IPR001905">
    <property type="entry name" value="Ammonium_transpt"/>
</dbReference>
<evidence type="ECO:0000256" key="5">
    <source>
        <dbReference type="ARBA" id="ARBA00022989"/>
    </source>
</evidence>